<dbReference type="GO" id="GO:0016705">
    <property type="term" value="F:oxidoreductase activity, acting on paired donors, with incorporation or reduction of molecular oxygen"/>
    <property type="evidence" value="ECO:0007669"/>
    <property type="project" value="InterPro"/>
</dbReference>
<dbReference type="GO" id="GO:0005506">
    <property type="term" value="F:iron ion binding"/>
    <property type="evidence" value="ECO:0007669"/>
    <property type="project" value="InterPro"/>
</dbReference>
<dbReference type="PRINTS" id="PR00359">
    <property type="entry name" value="BP450"/>
</dbReference>
<dbReference type="RefSeq" id="WP_011601460.1">
    <property type="nucleotide sequence ID" value="NC_008278.1"/>
</dbReference>
<dbReference type="AlphaFoldDB" id="Q0RU65"/>
<dbReference type="InterPro" id="IPR001128">
    <property type="entry name" value="Cyt_P450"/>
</dbReference>
<dbReference type="PRINTS" id="PR00385">
    <property type="entry name" value="P450"/>
</dbReference>
<gene>
    <name evidence="2" type="ordered locus">FRAAL0201</name>
</gene>
<comment type="similarity">
    <text evidence="1">Belongs to the cytochrome P450 family.</text>
</comment>
<dbReference type="GO" id="GO:0004497">
    <property type="term" value="F:monooxygenase activity"/>
    <property type="evidence" value="ECO:0007669"/>
    <property type="project" value="InterPro"/>
</dbReference>
<keyword evidence="3" id="KW-1185">Reference proteome</keyword>
<dbReference type="PANTHER" id="PTHR46696:SF3">
    <property type="entry name" value="PULCHERRIMINIC ACID SYNTHASE"/>
    <property type="match status" value="1"/>
</dbReference>
<dbReference type="EMBL" id="CT573213">
    <property type="protein sequence ID" value="CAJ58879.1"/>
    <property type="molecule type" value="Genomic_DNA"/>
</dbReference>
<accession>Q0RU65</accession>
<dbReference type="KEGG" id="fal:FRAAL0201"/>
<dbReference type="CDD" id="cd11080">
    <property type="entry name" value="CYP134A1"/>
    <property type="match status" value="1"/>
</dbReference>
<proteinExistence type="inferred from homology"/>
<dbReference type="EC" id="1.14.-.-" evidence="2"/>
<protein>
    <submittedName>
        <fullName evidence="2">Cytochrome P450 reductase</fullName>
        <ecNumber evidence="2">1.14.-.-</ecNumber>
    </submittedName>
</protein>
<dbReference type="Proteomes" id="UP000000657">
    <property type="component" value="Chromosome"/>
</dbReference>
<evidence type="ECO:0000313" key="3">
    <source>
        <dbReference type="Proteomes" id="UP000000657"/>
    </source>
</evidence>
<evidence type="ECO:0000313" key="2">
    <source>
        <dbReference type="EMBL" id="CAJ58879.1"/>
    </source>
</evidence>
<dbReference type="PANTHER" id="PTHR46696">
    <property type="entry name" value="P450, PUTATIVE (EUROFUNG)-RELATED"/>
    <property type="match status" value="1"/>
</dbReference>
<reference evidence="2 3" key="1">
    <citation type="journal article" date="2007" name="Genome Res.">
        <title>Genome characteristics of facultatively symbiotic Frankia sp. strains reflect host range and host plant biogeography.</title>
        <authorList>
            <person name="Normand P."/>
            <person name="Lapierre P."/>
            <person name="Tisa L.S."/>
            <person name="Gogarten J.P."/>
            <person name="Alloisio N."/>
            <person name="Bagnarol E."/>
            <person name="Bassi C.A."/>
            <person name="Berry A.M."/>
            <person name="Bickhart D.M."/>
            <person name="Choisne N."/>
            <person name="Couloux A."/>
            <person name="Cournoyer B."/>
            <person name="Cruveiller S."/>
            <person name="Daubin V."/>
            <person name="Demange N."/>
            <person name="Francino M.P."/>
            <person name="Goltsman E."/>
            <person name="Huang Y."/>
            <person name="Kopp O.R."/>
            <person name="Labarre L."/>
            <person name="Lapidus A."/>
            <person name="Lavire C."/>
            <person name="Marechal J."/>
            <person name="Martinez M."/>
            <person name="Mastronunzio J.E."/>
            <person name="Mullin B.C."/>
            <person name="Niemann J."/>
            <person name="Pujic P."/>
            <person name="Rawnsley T."/>
            <person name="Rouy Z."/>
            <person name="Schenowitz C."/>
            <person name="Sellstedt A."/>
            <person name="Tavares F."/>
            <person name="Tomkins J.P."/>
            <person name="Vallenet D."/>
            <person name="Valverde C."/>
            <person name="Wall L.G."/>
            <person name="Wang Y."/>
            <person name="Medigue C."/>
            <person name="Benson D.R."/>
        </authorList>
    </citation>
    <scope>NUCLEOTIDE SEQUENCE [LARGE SCALE GENOMIC DNA]</scope>
    <source>
        <strain evidence="3">DSM 45986 / CECT 9034 / ACN14a</strain>
    </source>
</reference>
<dbReference type="Gene3D" id="1.10.630.10">
    <property type="entry name" value="Cytochrome P450"/>
    <property type="match status" value="1"/>
</dbReference>
<dbReference type="eggNOG" id="COG2124">
    <property type="taxonomic scope" value="Bacteria"/>
</dbReference>
<dbReference type="InterPro" id="IPR036396">
    <property type="entry name" value="Cyt_P450_sf"/>
</dbReference>
<dbReference type="HOGENOM" id="CLU_033716_0_2_11"/>
<dbReference type="SUPFAM" id="SSF48264">
    <property type="entry name" value="Cytochrome P450"/>
    <property type="match status" value="1"/>
</dbReference>
<evidence type="ECO:0000256" key="1">
    <source>
        <dbReference type="ARBA" id="ARBA00010617"/>
    </source>
</evidence>
<organism evidence="2 3">
    <name type="scientific">Frankia alni (strain DSM 45986 / CECT 9034 / ACN14a)</name>
    <dbReference type="NCBI Taxonomy" id="326424"/>
    <lineage>
        <taxon>Bacteria</taxon>
        <taxon>Bacillati</taxon>
        <taxon>Actinomycetota</taxon>
        <taxon>Actinomycetes</taxon>
        <taxon>Frankiales</taxon>
        <taxon>Frankiaceae</taxon>
        <taxon>Frankia</taxon>
    </lineage>
</organism>
<name>Q0RU65_FRAAA</name>
<dbReference type="InterPro" id="IPR002397">
    <property type="entry name" value="Cyt_P450_B"/>
</dbReference>
<sequence length="409" mass="46124">MTTTPTTVPEKPDVLSAEFARDPHTYYKIMRDFYPVLHHEVSGYYFVSRYEDVARIYKDSVGFSNENYAFQMEPVIGKTVIQMGGREHAINRQLITPALRGNYLEELLPQVDELATEMIDKFRTAGRVDLAEDFTKWFPINVIVKMLDLPREDLPKFHEWYSSLMAFLANLTNDPEIHAWGMRTQQEYPAYILPIIAERRRNPGTDLISRLTQAEINDEQFSDEQIKALIGLLLIAGGETTDKSIASTLKYLIMHPEQLEAVRQDPSLATRALVETLRYHPPVQIILRTTTDDVEVAGTVIPVGSVVGCVNGAANRDERRFDDPDTYNIFRTDINIRQAFAGSADHIAFALGRHFCVGSLLAKREAETAINQILAAMPDIRFADGIEPTDAGLFTRGPESLIVEFTPAS</sequence>
<dbReference type="GO" id="GO:0020037">
    <property type="term" value="F:heme binding"/>
    <property type="evidence" value="ECO:0007669"/>
    <property type="project" value="InterPro"/>
</dbReference>
<dbReference type="Pfam" id="PF00067">
    <property type="entry name" value="p450"/>
    <property type="match status" value="1"/>
</dbReference>
<keyword evidence="2" id="KW-0560">Oxidoreductase</keyword>
<dbReference type="STRING" id="326424.FRAAL0201"/>